<dbReference type="SUPFAM" id="SSF51126">
    <property type="entry name" value="Pectin lyase-like"/>
    <property type="match status" value="2"/>
</dbReference>
<dbReference type="InterPro" id="IPR012334">
    <property type="entry name" value="Pectin_lyas_fold"/>
</dbReference>
<dbReference type="NCBIfam" id="TIGR01376">
    <property type="entry name" value="POMP_repeat"/>
    <property type="match status" value="1"/>
</dbReference>
<feature type="non-terminal residue" evidence="8">
    <location>
        <position position="377"/>
    </location>
</feature>
<dbReference type="GO" id="GO:0005576">
    <property type="term" value="C:extracellular region"/>
    <property type="evidence" value="ECO:0007669"/>
    <property type="project" value="UniProtKB-SubCell"/>
</dbReference>
<feature type="non-terminal residue" evidence="8">
    <location>
        <position position="1"/>
    </location>
</feature>
<dbReference type="Pfam" id="PF02415">
    <property type="entry name" value="Chlam_PMP"/>
    <property type="match status" value="2"/>
</dbReference>
<dbReference type="Proteomes" id="UP000282196">
    <property type="component" value="Unassembled WGS sequence"/>
</dbReference>
<comment type="caution">
    <text evidence="8">The sequence shown here is derived from an EMBL/GenBank/DDBJ whole genome shotgun (WGS) entry which is preliminary data.</text>
</comment>
<dbReference type="EMBL" id="BGZP01000027">
    <property type="protein sequence ID" value="GBR77687.1"/>
    <property type="molecule type" value="Genomic_DNA"/>
</dbReference>
<evidence type="ECO:0000256" key="4">
    <source>
        <dbReference type="ARBA" id="ARBA00022525"/>
    </source>
</evidence>
<dbReference type="PANTHER" id="PTHR11319:SF35">
    <property type="entry name" value="OUTER MEMBRANE PROTEIN PMPC-RELATED"/>
    <property type="match status" value="1"/>
</dbReference>
<evidence type="ECO:0000313" key="9">
    <source>
        <dbReference type="Proteomes" id="UP000282196"/>
    </source>
</evidence>
<reference evidence="8 9" key="1">
    <citation type="journal article" date="2019" name="ISME J.">
        <title>Genome analyses of uncultured TG2/ZB3 bacteria in 'Margulisbacteria' specifically attached to ectosymbiotic spirochetes of protists in the termite gut.</title>
        <authorList>
            <person name="Utami Y.D."/>
            <person name="Kuwahara H."/>
            <person name="Igai K."/>
            <person name="Murakami T."/>
            <person name="Sugaya K."/>
            <person name="Morikawa T."/>
            <person name="Nagura Y."/>
            <person name="Yuki M."/>
            <person name="Deevong P."/>
            <person name="Inoue T."/>
            <person name="Kihara K."/>
            <person name="Lo N."/>
            <person name="Yamada A."/>
            <person name="Ohkuma M."/>
            <person name="Hongoh Y."/>
        </authorList>
    </citation>
    <scope>NUCLEOTIDE SEQUENCE [LARGE SCALE GENOMIC DNA]</scope>
    <source>
        <strain evidence="8">RsDinE6-01</strain>
    </source>
</reference>
<evidence type="ECO:0000256" key="5">
    <source>
        <dbReference type="ARBA" id="ARBA00022729"/>
    </source>
</evidence>
<keyword evidence="9" id="KW-1185">Reference proteome</keyword>
<keyword evidence="6" id="KW-0472">Membrane</keyword>
<dbReference type="NCBIfam" id="NF041518">
    <property type="entry name" value="choice_anch_Q"/>
    <property type="match status" value="1"/>
</dbReference>
<comment type="subcellular location">
    <subcellularLocation>
        <location evidence="1">Cell envelope</location>
    </subcellularLocation>
    <subcellularLocation>
        <location evidence="2">Cell outer membrane</location>
    </subcellularLocation>
    <subcellularLocation>
        <location evidence="3">Secreted</location>
    </subcellularLocation>
</comment>
<evidence type="ECO:0000256" key="6">
    <source>
        <dbReference type="ARBA" id="ARBA00023136"/>
    </source>
</evidence>
<keyword evidence="4" id="KW-0964">Secreted</keyword>
<protein>
    <submittedName>
        <fullName evidence="8">Adhesin</fullName>
    </submittedName>
</protein>
<evidence type="ECO:0000256" key="2">
    <source>
        <dbReference type="ARBA" id="ARBA00004442"/>
    </source>
</evidence>
<dbReference type="Gene3D" id="2.160.20.10">
    <property type="entry name" value="Single-stranded right-handed beta-helix, Pectin lyase-like"/>
    <property type="match status" value="1"/>
</dbReference>
<evidence type="ECO:0000256" key="1">
    <source>
        <dbReference type="ARBA" id="ARBA00004196"/>
    </source>
</evidence>
<gene>
    <name evidence="8" type="ORF">RDn1_346</name>
</gene>
<dbReference type="InterPro" id="IPR059226">
    <property type="entry name" value="Choice_anch_Q_dom"/>
</dbReference>
<dbReference type="AlphaFoldDB" id="A0A388TK37"/>
<evidence type="ECO:0000256" key="3">
    <source>
        <dbReference type="ARBA" id="ARBA00004613"/>
    </source>
</evidence>
<accession>A0A388TK37</accession>
<sequence length="377" mass="38703">NNTSGNNGGGIYIDSSSPVLTDVQITNNKAAGYSGGGVYIVSGSAKFSYVTVKGNGSANGAGIYIAGGTPTFPNSIITENIATSNGGGIYTASSSGISYTNISITKNKAATYGGGIYTDNATSVTHTMTNMLIAENEATSTYGGGIYFGGSSSSTIYTLTNVTVAKNKAPGSSSTGGGGIYRNSNSVNLRNSIVWGNTGGSSATTLARNITGATVNHSYNLVEGGTVSGATIISASNPLLGADYHLTSSSTAAIDKGYKPYITGFTPPVTTDLAGNARIQNCELDLGAYEYDIPGGDVNPSSNKRVYVNANIAVPGDGSTWEKAYPNLARALSAARYIDCIDVDEIWVAEGTYYPQHIPDSAANLSNSPTSRDRTFV</sequence>
<organism evidence="8 9">
    <name type="scientific">Candidatus Termititenax dinenymphae</name>
    <dbReference type="NCBI Taxonomy" id="2218523"/>
    <lineage>
        <taxon>Bacteria</taxon>
        <taxon>Bacillati</taxon>
        <taxon>Candidatus Margulisiibacteriota</taxon>
        <taxon>Candidatus Termititenacia</taxon>
        <taxon>Candidatus Termititenacales</taxon>
        <taxon>Candidatus Termititenacaceae</taxon>
        <taxon>Candidatus Termititenax</taxon>
    </lineage>
</organism>
<evidence type="ECO:0000256" key="7">
    <source>
        <dbReference type="ARBA" id="ARBA00023237"/>
    </source>
</evidence>
<keyword evidence="7" id="KW-0998">Cell outer membrane</keyword>
<proteinExistence type="predicted"/>
<dbReference type="InterPro" id="IPR006626">
    <property type="entry name" value="PbH1"/>
</dbReference>
<keyword evidence="5" id="KW-0732">Signal</keyword>
<dbReference type="GO" id="GO:0009279">
    <property type="term" value="C:cell outer membrane"/>
    <property type="evidence" value="ECO:0007669"/>
    <property type="project" value="UniProtKB-SubCell"/>
</dbReference>
<dbReference type="InterPro" id="IPR011050">
    <property type="entry name" value="Pectin_lyase_fold/virulence"/>
</dbReference>
<dbReference type="PANTHER" id="PTHR11319">
    <property type="entry name" value="G PROTEIN-COUPLED RECEPTOR-RELATED"/>
    <property type="match status" value="1"/>
</dbReference>
<dbReference type="InterPro" id="IPR003368">
    <property type="entry name" value="POMP_repeat"/>
</dbReference>
<evidence type="ECO:0000313" key="8">
    <source>
        <dbReference type="EMBL" id="GBR77687.1"/>
    </source>
</evidence>
<dbReference type="SMART" id="SM00710">
    <property type="entry name" value="PbH1"/>
    <property type="match status" value="5"/>
</dbReference>
<name>A0A388TK37_9BACT</name>